<keyword evidence="10" id="KW-1185">Reference proteome</keyword>
<dbReference type="InterPro" id="IPR002100">
    <property type="entry name" value="TF_MADSbox"/>
</dbReference>
<comment type="caution">
    <text evidence="9">The sequence shown here is derived from an EMBL/GenBank/DDBJ whole genome shotgun (WGS) entry which is preliminary data.</text>
</comment>
<dbReference type="PRINTS" id="PR00404">
    <property type="entry name" value="MADSDOMAIN"/>
</dbReference>
<evidence type="ECO:0000256" key="2">
    <source>
        <dbReference type="ARBA" id="ARBA00023015"/>
    </source>
</evidence>
<evidence type="ECO:0000259" key="8">
    <source>
        <dbReference type="PROSITE" id="PS51297"/>
    </source>
</evidence>
<dbReference type="InterPro" id="IPR033896">
    <property type="entry name" value="MEF2-like_N"/>
</dbReference>
<dbReference type="InterPro" id="IPR036879">
    <property type="entry name" value="TF_MADSbox_sf"/>
</dbReference>
<dbReference type="FunFam" id="3.40.1810.10:FF:000003">
    <property type="entry name" value="MADS-box transcription factor MADS-MC"/>
    <property type="match status" value="1"/>
</dbReference>
<evidence type="ECO:0000256" key="5">
    <source>
        <dbReference type="ARBA" id="ARBA00023242"/>
    </source>
</evidence>
<dbReference type="PROSITE" id="PS00350">
    <property type="entry name" value="MADS_BOX_1"/>
    <property type="match status" value="1"/>
</dbReference>
<dbReference type="InterPro" id="IPR050142">
    <property type="entry name" value="MADS-box/MEF2_TF"/>
</dbReference>
<dbReference type="PROSITE" id="PS51297">
    <property type="entry name" value="K_BOX"/>
    <property type="match status" value="1"/>
</dbReference>
<evidence type="ECO:0000256" key="6">
    <source>
        <dbReference type="SAM" id="Coils"/>
    </source>
</evidence>
<protein>
    <submittedName>
        <fullName evidence="9">Uncharacterized protein</fullName>
    </submittedName>
</protein>
<evidence type="ECO:0000256" key="4">
    <source>
        <dbReference type="ARBA" id="ARBA00023163"/>
    </source>
</evidence>
<dbReference type="Pfam" id="PF01486">
    <property type="entry name" value="K-box"/>
    <property type="match status" value="1"/>
</dbReference>
<feature type="domain" description="MADS-box" evidence="7">
    <location>
        <begin position="1"/>
        <end position="61"/>
    </location>
</feature>
<dbReference type="PROSITE" id="PS50066">
    <property type="entry name" value="MADS_BOX_2"/>
    <property type="match status" value="1"/>
</dbReference>
<dbReference type="Gene3D" id="3.40.1810.10">
    <property type="entry name" value="Transcription factor, MADS-box"/>
    <property type="match status" value="1"/>
</dbReference>
<accession>A0AAP0K0I8</accession>
<evidence type="ECO:0000256" key="1">
    <source>
        <dbReference type="ARBA" id="ARBA00004123"/>
    </source>
</evidence>
<reference evidence="9 10" key="1">
    <citation type="submission" date="2024-01" db="EMBL/GenBank/DDBJ databases">
        <title>Genome assemblies of Stephania.</title>
        <authorList>
            <person name="Yang L."/>
        </authorList>
    </citation>
    <scope>NUCLEOTIDE SEQUENCE [LARGE SCALE GENOMIC DNA]</scope>
    <source>
        <strain evidence="9">YNDBR</strain>
        <tissue evidence="9">Leaf</tissue>
    </source>
</reference>
<keyword evidence="4" id="KW-0804">Transcription</keyword>
<keyword evidence="2" id="KW-0805">Transcription regulation</keyword>
<keyword evidence="3" id="KW-0238">DNA-binding</keyword>
<dbReference type="SMART" id="SM00432">
    <property type="entry name" value="MADS"/>
    <property type="match status" value="1"/>
</dbReference>
<proteinExistence type="predicted"/>
<gene>
    <name evidence="9" type="ORF">Syun_012986</name>
</gene>
<comment type="subcellular location">
    <subcellularLocation>
        <location evidence="1">Nucleus</location>
    </subcellularLocation>
</comment>
<evidence type="ECO:0000313" key="9">
    <source>
        <dbReference type="EMBL" id="KAK9143586.1"/>
    </source>
</evidence>
<dbReference type="InterPro" id="IPR002487">
    <property type="entry name" value="TF_Kbox"/>
</dbReference>
<sequence length="230" mass="26284">MARGKTCLRRIENATSRQVTFSKRRNGLLKKAFELSVLCDAEVAVIVFSTRGKLYEFASSNMHKSIERYQKYAKDGHGGNKEVEHSVQHVKNETASMAKRIEFLENSRRKLLGEDLGSCSMDELQQMESQLERSLINIRLRKTQLFKEKIKQLKEKERALTEENAILRDKCGHQPQKQAEMTQPLLPTILHNINNDGAEVRTNAPCSQDSQDSEVITELFIGRPSRPPSQ</sequence>
<dbReference type="EMBL" id="JBBNAF010000005">
    <property type="protein sequence ID" value="KAK9143586.1"/>
    <property type="molecule type" value="Genomic_DNA"/>
</dbReference>
<dbReference type="GO" id="GO:0045944">
    <property type="term" value="P:positive regulation of transcription by RNA polymerase II"/>
    <property type="evidence" value="ECO:0007669"/>
    <property type="project" value="InterPro"/>
</dbReference>
<organism evidence="9 10">
    <name type="scientific">Stephania yunnanensis</name>
    <dbReference type="NCBI Taxonomy" id="152371"/>
    <lineage>
        <taxon>Eukaryota</taxon>
        <taxon>Viridiplantae</taxon>
        <taxon>Streptophyta</taxon>
        <taxon>Embryophyta</taxon>
        <taxon>Tracheophyta</taxon>
        <taxon>Spermatophyta</taxon>
        <taxon>Magnoliopsida</taxon>
        <taxon>Ranunculales</taxon>
        <taxon>Menispermaceae</taxon>
        <taxon>Menispermoideae</taxon>
        <taxon>Cissampelideae</taxon>
        <taxon>Stephania</taxon>
    </lineage>
</organism>
<feature type="domain" description="K-box" evidence="8">
    <location>
        <begin position="87"/>
        <end position="177"/>
    </location>
</feature>
<dbReference type="GO" id="GO:0003700">
    <property type="term" value="F:DNA-binding transcription factor activity"/>
    <property type="evidence" value="ECO:0007669"/>
    <property type="project" value="InterPro"/>
</dbReference>
<dbReference type="GO" id="GO:0046983">
    <property type="term" value="F:protein dimerization activity"/>
    <property type="evidence" value="ECO:0007669"/>
    <property type="project" value="InterPro"/>
</dbReference>
<dbReference type="SUPFAM" id="SSF55455">
    <property type="entry name" value="SRF-like"/>
    <property type="match status" value="1"/>
</dbReference>
<dbReference type="GO" id="GO:0005634">
    <property type="term" value="C:nucleus"/>
    <property type="evidence" value="ECO:0007669"/>
    <property type="project" value="UniProtKB-SubCell"/>
</dbReference>
<dbReference type="PANTHER" id="PTHR48019">
    <property type="entry name" value="SERUM RESPONSE FACTOR HOMOLOG"/>
    <property type="match status" value="1"/>
</dbReference>
<evidence type="ECO:0000259" key="7">
    <source>
        <dbReference type="PROSITE" id="PS50066"/>
    </source>
</evidence>
<dbReference type="GO" id="GO:0000977">
    <property type="term" value="F:RNA polymerase II transcription regulatory region sequence-specific DNA binding"/>
    <property type="evidence" value="ECO:0007669"/>
    <property type="project" value="InterPro"/>
</dbReference>
<dbReference type="CDD" id="cd00265">
    <property type="entry name" value="MADS_MEF2_like"/>
    <property type="match status" value="1"/>
</dbReference>
<keyword evidence="5" id="KW-0539">Nucleus</keyword>
<evidence type="ECO:0000256" key="3">
    <source>
        <dbReference type="ARBA" id="ARBA00023125"/>
    </source>
</evidence>
<dbReference type="Pfam" id="PF00319">
    <property type="entry name" value="SRF-TF"/>
    <property type="match status" value="1"/>
</dbReference>
<feature type="coiled-coil region" evidence="6">
    <location>
        <begin position="121"/>
        <end position="170"/>
    </location>
</feature>
<name>A0AAP0K0I8_9MAGN</name>
<dbReference type="Proteomes" id="UP001420932">
    <property type="component" value="Unassembled WGS sequence"/>
</dbReference>
<dbReference type="AlphaFoldDB" id="A0AAP0K0I8"/>
<evidence type="ECO:0000313" key="10">
    <source>
        <dbReference type="Proteomes" id="UP001420932"/>
    </source>
</evidence>
<keyword evidence="6" id="KW-0175">Coiled coil</keyword>